<gene>
    <name evidence="4" type="ORF">SAMN04487935_2839</name>
</gene>
<reference evidence="4 5" key="1">
    <citation type="submission" date="2016-10" db="EMBL/GenBank/DDBJ databases">
        <authorList>
            <person name="de Groot N.N."/>
        </authorList>
    </citation>
    <scope>NUCLEOTIDE SEQUENCE [LARGE SCALE GENOMIC DNA]</scope>
    <source>
        <strain evidence="4 5">CGMCC 1.10076</strain>
    </source>
</reference>
<evidence type="ECO:0000256" key="2">
    <source>
        <dbReference type="RuleBase" id="RU003476"/>
    </source>
</evidence>
<keyword evidence="5" id="KW-1185">Reference proteome</keyword>
<dbReference type="AlphaFoldDB" id="A0A1G9A1P6"/>
<dbReference type="PRINTS" id="PR00502">
    <property type="entry name" value="NUDIXFAMILY"/>
</dbReference>
<dbReference type="CDD" id="cd18873">
    <property type="entry name" value="NUDIX_NadM_like"/>
    <property type="match status" value="1"/>
</dbReference>
<dbReference type="GO" id="GO:0016787">
    <property type="term" value="F:hydrolase activity"/>
    <property type="evidence" value="ECO:0007669"/>
    <property type="project" value="UniProtKB-KW"/>
</dbReference>
<dbReference type="STRING" id="1128970.SAMN04487935_2839"/>
<accession>A0A1G9A1P6</accession>
<evidence type="ECO:0000313" key="4">
    <source>
        <dbReference type="EMBL" id="SDK21278.1"/>
    </source>
</evidence>
<dbReference type="Gene3D" id="3.90.79.10">
    <property type="entry name" value="Nucleoside Triphosphate Pyrophosphohydrolase"/>
    <property type="match status" value="1"/>
</dbReference>
<evidence type="ECO:0000259" key="3">
    <source>
        <dbReference type="PROSITE" id="PS51462"/>
    </source>
</evidence>
<keyword evidence="1 2" id="KW-0378">Hydrolase</keyword>
<proteinExistence type="inferred from homology"/>
<evidence type="ECO:0000256" key="1">
    <source>
        <dbReference type="ARBA" id="ARBA00022801"/>
    </source>
</evidence>
<dbReference type="PROSITE" id="PS00893">
    <property type="entry name" value="NUDIX_BOX"/>
    <property type="match status" value="1"/>
</dbReference>
<dbReference type="PROSITE" id="PS51462">
    <property type="entry name" value="NUDIX"/>
    <property type="match status" value="1"/>
</dbReference>
<feature type="domain" description="Nudix hydrolase" evidence="3">
    <location>
        <begin position="5"/>
        <end position="138"/>
    </location>
</feature>
<dbReference type="PANTHER" id="PTHR43736">
    <property type="entry name" value="ADP-RIBOSE PYROPHOSPHATASE"/>
    <property type="match status" value="1"/>
</dbReference>
<dbReference type="RefSeq" id="WP_091396836.1">
    <property type="nucleotide sequence ID" value="NZ_BKAI01000008.1"/>
</dbReference>
<comment type="similarity">
    <text evidence="2">Belongs to the Nudix hydrolase family.</text>
</comment>
<name>A0A1G9A1P6_9FLAO</name>
<dbReference type="InterPro" id="IPR020476">
    <property type="entry name" value="Nudix_hydrolase"/>
</dbReference>
<dbReference type="EMBL" id="FNEZ01000004">
    <property type="protein sequence ID" value="SDK21278.1"/>
    <property type="molecule type" value="Genomic_DNA"/>
</dbReference>
<dbReference type="Proteomes" id="UP000199580">
    <property type="component" value="Unassembled WGS sequence"/>
</dbReference>
<organism evidence="4 5">
    <name type="scientific">Flavobacterium noncentrifugens</name>
    <dbReference type="NCBI Taxonomy" id="1128970"/>
    <lineage>
        <taxon>Bacteria</taxon>
        <taxon>Pseudomonadati</taxon>
        <taxon>Bacteroidota</taxon>
        <taxon>Flavobacteriia</taxon>
        <taxon>Flavobacteriales</taxon>
        <taxon>Flavobacteriaceae</taxon>
        <taxon>Flavobacterium</taxon>
    </lineage>
</organism>
<dbReference type="InterPro" id="IPR020084">
    <property type="entry name" value="NUDIX_hydrolase_CS"/>
</dbReference>
<dbReference type="Pfam" id="PF00293">
    <property type="entry name" value="NUDIX"/>
    <property type="match status" value="1"/>
</dbReference>
<sequence length="140" mass="15696">MRISKIFVTVDVVLIKSTENSQQLLLIQRKKEPFQNFWALPGGFVDENEDLETAALRELSEETGIQISSATQLKAFGKPHRDPRGHMVSVVFFAFADENAVAVAADDAFDAKWFSLNDLPKLAFDHDEIINFALSKINAK</sequence>
<dbReference type="InterPro" id="IPR015797">
    <property type="entry name" value="NUDIX_hydrolase-like_dom_sf"/>
</dbReference>
<evidence type="ECO:0000313" key="5">
    <source>
        <dbReference type="Proteomes" id="UP000199580"/>
    </source>
</evidence>
<dbReference type="OrthoDB" id="9786141at2"/>
<protein>
    <submittedName>
        <fullName evidence="4">8-oxo-dGTP diphosphatase</fullName>
    </submittedName>
</protein>
<dbReference type="InterPro" id="IPR000086">
    <property type="entry name" value="NUDIX_hydrolase_dom"/>
</dbReference>
<dbReference type="SUPFAM" id="SSF55811">
    <property type="entry name" value="Nudix"/>
    <property type="match status" value="1"/>
</dbReference>
<dbReference type="PANTHER" id="PTHR43736:SF1">
    <property type="entry name" value="DIHYDRONEOPTERIN TRIPHOSPHATE DIPHOSPHATASE"/>
    <property type="match status" value="1"/>
</dbReference>